<dbReference type="InterPro" id="IPR050861">
    <property type="entry name" value="Dihydroxyacetone_Kinase"/>
</dbReference>
<evidence type="ECO:0000313" key="9">
    <source>
        <dbReference type="EMBL" id="EPR12989.1"/>
    </source>
</evidence>
<accession>U4R3C1</accession>
<dbReference type="PATRIC" id="fig|1330534.3.peg.1360"/>
<evidence type="ECO:0000256" key="7">
    <source>
        <dbReference type="ARBA" id="ARBA00046577"/>
    </source>
</evidence>
<dbReference type="SUPFAM" id="SSF82549">
    <property type="entry name" value="DAK1/DegV-like"/>
    <property type="match status" value="1"/>
</dbReference>
<comment type="caution">
    <text evidence="9">The sequence shown here is derived from an EMBL/GenBank/DDBJ whole genome shotgun (WGS) entry which is preliminary data.</text>
</comment>
<keyword evidence="6" id="KW-0319">Glycerol metabolism</keyword>
<proteinExistence type="predicted"/>
<organism evidence="9 10">
    <name type="scientific">Ruminiclostridium papyrosolvens C7</name>
    <dbReference type="NCBI Taxonomy" id="1330534"/>
    <lineage>
        <taxon>Bacteria</taxon>
        <taxon>Bacillati</taxon>
        <taxon>Bacillota</taxon>
        <taxon>Clostridia</taxon>
        <taxon>Eubacteriales</taxon>
        <taxon>Oscillospiraceae</taxon>
        <taxon>Ruminiclostridium</taxon>
    </lineage>
</organism>
<evidence type="ECO:0000256" key="2">
    <source>
        <dbReference type="ARBA" id="ARBA00004745"/>
    </source>
</evidence>
<comment type="subunit">
    <text evidence="7">Homodimer. The dihydroxyacetone kinase complex is composed of a homodimer of DhaM, a homodimer of DhaK and the subunit DhaL.</text>
</comment>
<dbReference type="EC" id="2.7.1.121" evidence="3"/>
<dbReference type="PANTHER" id="PTHR28629:SF4">
    <property type="entry name" value="TRIOKINASE_FMN CYCLASE"/>
    <property type="match status" value="1"/>
</dbReference>
<dbReference type="Pfam" id="PF02733">
    <property type="entry name" value="Dak1"/>
    <property type="match status" value="1"/>
</dbReference>
<dbReference type="Gene3D" id="3.40.50.10440">
    <property type="entry name" value="Dihydroxyacetone kinase, domain 1"/>
    <property type="match status" value="1"/>
</dbReference>
<evidence type="ECO:0000256" key="6">
    <source>
        <dbReference type="ARBA" id="ARBA00022798"/>
    </source>
</evidence>
<evidence type="ECO:0000313" key="10">
    <source>
        <dbReference type="Proteomes" id="UP000016860"/>
    </source>
</evidence>
<evidence type="ECO:0000256" key="3">
    <source>
        <dbReference type="ARBA" id="ARBA00012095"/>
    </source>
</evidence>
<feature type="domain" description="DhaK" evidence="8">
    <location>
        <begin position="7"/>
        <end position="328"/>
    </location>
</feature>
<dbReference type="GO" id="GO:0004371">
    <property type="term" value="F:glycerone kinase activity"/>
    <property type="evidence" value="ECO:0007669"/>
    <property type="project" value="InterPro"/>
</dbReference>
<dbReference type="Gene3D" id="3.30.1180.20">
    <property type="entry name" value="Dihydroxyacetone kinase, domain 2"/>
    <property type="match status" value="1"/>
</dbReference>
<dbReference type="InterPro" id="IPR012736">
    <property type="entry name" value="DhaK_1"/>
</dbReference>
<dbReference type="PROSITE" id="PS51481">
    <property type="entry name" value="DHAK"/>
    <property type="match status" value="1"/>
</dbReference>
<dbReference type="GO" id="GO:0047324">
    <property type="term" value="F:phosphoenolpyruvate-glycerone phosphotransferase activity"/>
    <property type="evidence" value="ECO:0007669"/>
    <property type="project" value="UniProtKB-EC"/>
</dbReference>
<comment type="catalytic activity">
    <reaction evidence="1">
        <text>dihydroxyacetone + phosphoenolpyruvate = dihydroxyacetone phosphate + pyruvate</text>
        <dbReference type="Rhea" id="RHEA:18381"/>
        <dbReference type="ChEBI" id="CHEBI:15361"/>
        <dbReference type="ChEBI" id="CHEBI:16016"/>
        <dbReference type="ChEBI" id="CHEBI:57642"/>
        <dbReference type="ChEBI" id="CHEBI:58702"/>
        <dbReference type="EC" id="2.7.1.121"/>
    </reaction>
</comment>
<dbReference type="GO" id="GO:0019563">
    <property type="term" value="P:glycerol catabolic process"/>
    <property type="evidence" value="ECO:0007669"/>
    <property type="project" value="TreeGrafter"/>
</dbReference>
<evidence type="ECO:0000256" key="1">
    <source>
        <dbReference type="ARBA" id="ARBA00001113"/>
    </source>
</evidence>
<gene>
    <name evidence="9" type="ORF">L323_06795</name>
</gene>
<comment type="pathway">
    <text evidence="2">Polyol metabolism; glycerol degradation.</text>
</comment>
<reference evidence="9 10" key="1">
    <citation type="journal article" date="2013" name="Genome Announc.">
        <title>Draft Genome Sequence of the Cellulolytic Bacterium Clostridium papyrosolvens C7 (ATCC 700395).</title>
        <authorList>
            <person name="Zepeda V."/>
            <person name="Dassa B."/>
            <person name="Borovok I."/>
            <person name="Lamed R."/>
            <person name="Bayer E.A."/>
            <person name="Cate J.H."/>
        </authorList>
    </citation>
    <scope>NUCLEOTIDE SEQUENCE [LARGE SCALE GENOMIC DNA]</scope>
    <source>
        <strain evidence="9 10">C7</strain>
    </source>
</reference>
<protein>
    <recommendedName>
        <fullName evidence="3">phosphoenolpyruvate--glycerone phosphotransferase</fullName>
        <ecNumber evidence="3">2.7.1.121</ecNumber>
    </recommendedName>
</protein>
<keyword evidence="5 9" id="KW-0418">Kinase</keyword>
<dbReference type="Proteomes" id="UP000016860">
    <property type="component" value="Unassembled WGS sequence"/>
</dbReference>
<dbReference type="EMBL" id="ATAY01000022">
    <property type="protein sequence ID" value="EPR12989.1"/>
    <property type="molecule type" value="Genomic_DNA"/>
</dbReference>
<dbReference type="STRING" id="1330534.L323_06795"/>
<dbReference type="AlphaFoldDB" id="U4R3C1"/>
<dbReference type="PANTHER" id="PTHR28629">
    <property type="entry name" value="TRIOKINASE/FMN CYCLASE"/>
    <property type="match status" value="1"/>
</dbReference>
<evidence type="ECO:0000259" key="8">
    <source>
        <dbReference type="PROSITE" id="PS51481"/>
    </source>
</evidence>
<evidence type="ECO:0000256" key="5">
    <source>
        <dbReference type="ARBA" id="ARBA00022777"/>
    </source>
</evidence>
<dbReference type="InterPro" id="IPR004006">
    <property type="entry name" value="DhaK_dom"/>
</dbReference>
<dbReference type="FunFam" id="3.30.1180.20:FF:000002">
    <property type="entry name" value="Dihydroxyacetone kinase subunit DhaK"/>
    <property type="match status" value="1"/>
</dbReference>
<dbReference type="NCBIfam" id="TIGR02363">
    <property type="entry name" value="dhaK1"/>
    <property type="match status" value="1"/>
</dbReference>
<evidence type="ECO:0000256" key="4">
    <source>
        <dbReference type="ARBA" id="ARBA00022679"/>
    </source>
</evidence>
<sequence length="330" mass="35236">MKKIINKVEDIVIEMCEGIVKAHPEQLSFSKKYKIIKRKQLNKGKVTLISGGGSGHEPAHAGFVGKGMLDVAVCGDVFASPSTIQVYNAIVETQSDKGTLLIIKNYSGDCMNFDAAAEMAEDDDIVVGKVYVNDDVAVKDSLYTVGRRGVAGTVFVHKLAGAAAEQGMELKQVKEVAQKVINNVRSIGFALTSCTVPAKGTPTFSLNDDEIEFGVGIHGEPGIAREKIATAEELAVRMVDLITKDLPIVSGDEVALLVNGLGGTPLQELYLLNNSVANALENKNIKIYKTFVGNYMTAIDMAGASLSLLKLDDELKGYLDASADTPALKI</sequence>
<name>U4R3C1_9FIRM</name>
<dbReference type="GO" id="GO:0005829">
    <property type="term" value="C:cytosol"/>
    <property type="evidence" value="ECO:0007669"/>
    <property type="project" value="TreeGrafter"/>
</dbReference>
<keyword evidence="4" id="KW-0808">Transferase</keyword>
<dbReference type="FunFam" id="3.40.50.10440:FF:000001">
    <property type="entry name" value="Dihydroxyacetone kinase, DhaK subunit"/>
    <property type="match status" value="1"/>
</dbReference>